<sequence length="117" mass="13065">RESRDLSASGEVRSLLHTMSCEDLLSVDYEVFGRVQGVFFRKFTQAEAKKLGLVGWVRNTEAGTVEGQLQGPGSKVAEMQSWLRTTGSPQSKIITAEFKNEKIIKCLEHSTFKVVRS</sequence>
<dbReference type="InterPro" id="IPR001792">
    <property type="entry name" value="Acylphosphatase-like_dom"/>
</dbReference>
<dbReference type="PROSITE" id="PS00151">
    <property type="entry name" value="ACYLPHOSPHATASE_2"/>
    <property type="match status" value="1"/>
</dbReference>
<evidence type="ECO:0000313" key="9">
    <source>
        <dbReference type="Proteomes" id="UP000694546"/>
    </source>
</evidence>
<keyword evidence="2 4" id="KW-0378">Hydrolase</keyword>
<keyword evidence="9" id="KW-1185">Reference proteome</keyword>
<reference evidence="8" key="1">
    <citation type="submission" date="2025-08" db="UniProtKB">
        <authorList>
            <consortium name="Ensembl"/>
        </authorList>
    </citation>
    <scope>IDENTIFICATION</scope>
</reference>
<dbReference type="GeneTree" id="ENSGT00390000011103"/>
<dbReference type="InterPro" id="IPR020456">
    <property type="entry name" value="Acylphosphatase"/>
</dbReference>
<dbReference type="PRINTS" id="PR00112">
    <property type="entry name" value="ACYLPHPHTASE"/>
</dbReference>
<dbReference type="InterPro" id="IPR017968">
    <property type="entry name" value="Acylphosphatase_CS"/>
</dbReference>
<evidence type="ECO:0000256" key="1">
    <source>
        <dbReference type="ARBA" id="ARBA00005614"/>
    </source>
</evidence>
<evidence type="ECO:0000259" key="7">
    <source>
        <dbReference type="PROSITE" id="PS51160"/>
    </source>
</evidence>
<comment type="catalytic activity">
    <reaction evidence="3 4 5">
        <text>an acyl phosphate + H2O = a carboxylate + phosphate + H(+)</text>
        <dbReference type="Rhea" id="RHEA:14965"/>
        <dbReference type="ChEBI" id="CHEBI:15377"/>
        <dbReference type="ChEBI" id="CHEBI:15378"/>
        <dbReference type="ChEBI" id="CHEBI:29067"/>
        <dbReference type="ChEBI" id="CHEBI:43474"/>
        <dbReference type="ChEBI" id="CHEBI:59918"/>
        <dbReference type="EC" id="3.6.1.7"/>
    </reaction>
</comment>
<dbReference type="AlphaFoldDB" id="A0A8C5B7R2"/>
<dbReference type="Gene3D" id="3.30.70.100">
    <property type="match status" value="1"/>
</dbReference>
<dbReference type="OMA" id="PLNEMKH"/>
<proteinExistence type="inferred from homology"/>
<comment type="similarity">
    <text evidence="1 6">Belongs to the acylphosphatase family.</text>
</comment>
<name>A0A8C5B7R2_GADMO</name>
<feature type="active site" evidence="4">
    <location>
        <position position="41"/>
    </location>
</feature>
<dbReference type="PROSITE" id="PS00150">
    <property type="entry name" value="ACYLPHOSPHATASE_1"/>
    <property type="match status" value="1"/>
</dbReference>
<dbReference type="EC" id="3.6.1.7" evidence="4 5"/>
<dbReference type="PANTHER" id="PTHR10029">
    <property type="entry name" value="ACYLPHOSPHATASE"/>
    <property type="match status" value="1"/>
</dbReference>
<dbReference type="SUPFAM" id="SSF54975">
    <property type="entry name" value="Acylphosphatase/BLUF domain-like"/>
    <property type="match status" value="1"/>
</dbReference>
<dbReference type="PANTHER" id="PTHR10029:SF21">
    <property type="entry name" value="ACYLPHOSPHATASE-1"/>
    <property type="match status" value="1"/>
</dbReference>
<organism evidence="8 9">
    <name type="scientific">Gadus morhua</name>
    <name type="common">Atlantic cod</name>
    <dbReference type="NCBI Taxonomy" id="8049"/>
    <lineage>
        <taxon>Eukaryota</taxon>
        <taxon>Metazoa</taxon>
        <taxon>Chordata</taxon>
        <taxon>Craniata</taxon>
        <taxon>Vertebrata</taxon>
        <taxon>Euteleostomi</taxon>
        <taxon>Actinopterygii</taxon>
        <taxon>Neopterygii</taxon>
        <taxon>Teleostei</taxon>
        <taxon>Neoteleostei</taxon>
        <taxon>Acanthomorphata</taxon>
        <taxon>Zeiogadaria</taxon>
        <taxon>Gadariae</taxon>
        <taxon>Gadiformes</taxon>
        <taxon>Gadoidei</taxon>
        <taxon>Gadidae</taxon>
        <taxon>Gadus</taxon>
    </lineage>
</organism>
<accession>A0A8C5B7R2</accession>
<dbReference type="Ensembl" id="ENSGMOT00000043998.1">
    <property type="protein sequence ID" value="ENSGMOP00000041427.1"/>
    <property type="gene ID" value="ENSGMOG00000024862.1"/>
</dbReference>
<evidence type="ECO:0000313" key="8">
    <source>
        <dbReference type="Ensembl" id="ENSGMOP00000041427.1"/>
    </source>
</evidence>
<dbReference type="Pfam" id="PF00708">
    <property type="entry name" value="Acylphosphatase"/>
    <property type="match status" value="1"/>
</dbReference>
<feature type="active site" evidence="4">
    <location>
        <position position="59"/>
    </location>
</feature>
<dbReference type="Proteomes" id="UP000694546">
    <property type="component" value="Chromosome 5"/>
</dbReference>
<evidence type="ECO:0000256" key="4">
    <source>
        <dbReference type="PROSITE-ProRule" id="PRU00520"/>
    </source>
</evidence>
<feature type="domain" description="Acylphosphatase-like" evidence="7">
    <location>
        <begin position="26"/>
        <end position="116"/>
    </location>
</feature>
<evidence type="ECO:0000256" key="5">
    <source>
        <dbReference type="RuleBase" id="RU000553"/>
    </source>
</evidence>
<evidence type="ECO:0000256" key="3">
    <source>
        <dbReference type="ARBA" id="ARBA00047645"/>
    </source>
</evidence>
<protein>
    <recommendedName>
        <fullName evidence="4 5">Acylphosphatase</fullName>
        <ecNumber evidence="4 5">3.6.1.7</ecNumber>
    </recommendedName>
</protein>
<dbReference type="InterPro" id="IPR036046">
    <property type="entry name" value="Acylphosphatase-like_dom_sf"/>
</dbReference>
<dbReference type="GO" id="GO:0003998">
    <property type="term" value="F:acylphosphatase activity"/>
    <property type="evidence" value="ECO:0007669"/>
    <property type="project" value="UniProtKB-EC"/>
</dbReference>
<evidence type="ECO:0000256" key="6">
    <source>
        <dbReference type="RuleBase" id="RU004168"/>
    </source>
</evidence>
<reference evidence="8" key="2">
    <citation type="submission" date="2025-09" db="UniProtKB">
        <authorList>
            <consortium name="Ensembl"/>
        </authorList>
    </citation>
    <scope>IDENTIFICATION</scope>
</reference>
<dbReference type="PROSITE" id="PS51160">
    <property type="entry name" value="ACYLPHOSPHATASE_3"/>
    <property type="match status" value="1"/>
</dbReference>
<gene>
    <name evidence="8" type="primary">acyp1</name>
</gene>
<evidence type="ECO:0000256" key="2">
    <source>
        <dbReference type="ARBA" id="ARBA00022801"/>
    </source>
</evidence>